<keyword evidence="5" id="KW-1185">Reference proteome</keyword>
<dbReference type="PANTHER" id="PTHR10584:SF166">
    <property type="entry name" value="RIBOKINASE"/>
    <property type="match status" value="1"/>
</dbReference>
<dbReference type="Pfam" id="PF00294">
    <property type="entry name" value="PfkB"/>
    <property type="match status" value="1"/>
</dbReference>
<dbReference type="OrthoDB" id="9775849at2"/>
<protein>
    <recommendedName>
        <fullName evidence="3">Carbohydrate kinase PfkB domain-containing protein</fullName>
    </recommendedName>
</protein>
<reference evidence="4 5" key="1">
    <citation type="submission" date="2015-06" db="EMBL/GenBank/DDBJ databases">
        <authorList>
            <person name="Wibberg Daniel"/>
        </authorList>
    </citation>
    <scope>NUCLEOTIDE SEQUENCE [LARGE SCALE GENOMIC DNA]</scope>
    <source>
        <strain evidence="4 5">T3/55T</strain>
    </source>
</reference>
<organism evidence="4 5">
    <name type="scientific">Herbinix hemicellulosilytica</name>
    <dbReference type="NCBI Taxonomy" id="1564487"/>
    <lineage>
        <taxon>Bacteria</taxon>
        <taxon>Bacillati</taxon>
        <taxon>Bacillota</taxon>
        <taxon>Clostridia</taxon>
        <taxon>Lachnospirales</taxon>
        <taxon>Lachnospiraceae</taxon>
        <taxon>Herbinix</taxon>
    </lineage>
</organism>
<dbReference type="SUPFAM" id="SSF53613">
    <property type="entry name" value="Ribokinase-like"/>
    <property type="match status" value="1"/>
</dbReference>
<dbReference type="RefSeq" id="WP_103202192.1">
    <property type="nucleotide sequence ID" value="NZ_CVTD020000010.1"/>
</dbReference>
<feature type="domain" description="Carbohydrate kinase PfkB" evidence="3">
    <location>
        <begin position="26"/>
        <end position="320"/>
    </location>
</feature>
<dbReference type="EMBL" id="CVTD020000010">
    <property type="protein sequence ID" value="CRZ34078.1"/>
    <property type="molecule type" value="Genomic_DNA"/>
</dbReference>
<evidence type="ECO:0000259" key="3">
    <source>
        <dbReference type="Pfam" id="PF00294"/>
    </source>
</evidence>
<dbReference type="Proteomes" id="UP000236497">
    <property type="component" value="Unassembled WGS sequence"/>
</dbReference>
<dbReference type="PANTHER" id="PTHR10584">
    <property type="entry name" value="SUGAR KINASE"/>
    <property type="match status" value="1"/>
</dbReference>
<gene>
    <name evidence="4" type="ORF">HHT355_0875</name>
</gene>
<dbReference type="GO" id="GO:0016301">
    <property type="term" value="F:kinase activity"/>
    <property type="evidence" value="ECO:0007669"/>
    <property type="project" value="UniProtKB-KW"/>
</dbReference>
<keyword evidence="1" id="KW-0808">Transferase</keyword>
<evidence type="ECO:0000256" key="1">
    <source>
        <dbReference type="ARBA" id="ARBA00022679"/>
    </source>
</evidence>
<dbReference type="InterPro" id="IPR011611">
    <property type="entry name" value="PfkB_dom"/>
</dbReference>
<evidence type="ECO:0000313" key="4">
    <source>
        <dbReference type="EMBL" id="CRZ34078.1"/>
    </source>
</evidence>
<dbReference type="AlphaFoldDB" id="A0A0H5SUU9"/>
<sequence length="334" mass="36749">MEKGIAIAGTIAVDYIKTIDQYPEKGMLGNILSSSRGVGGCVTNTLCDLAKMDPTIPLYAYGGIGDDENGDFVVRVLKEHDINTDGIVRFPGEMTAFTDVMTLVATGERTFFNAKGANKIYSYSDLDFDSLEVDLFHIGYAFLMDPFDREDEEYGTVMARALARVQSMGIRTSMDLVSVENERYSEIVKPSLRYCNYFIVNEIEAGKTVNLSPYGPDGSIDEVRIRKICELILEAGVKDMVVIHAPLGGWAMTNTGEFYFAPSLKLPQNYIKGTVGAGDAFCAGMLYGIYKEMPVKEALEIACMTAACSLSEYDSISGMKTIDEIKSIYGKFRV</sequence>
<name>A0A0H5SUU9_HERHM</name>
<dbReference type="Gene3D" id="3.40.1190.20">
    <property type="match status" value="1"/>
</dbReference>
<accession>A0A0H5SUU9</accession>
<dbReference type="GO" id="GO:0005829">
    <property type="term" value="C:cytosol"/>
    <property type="evidence" value="ECO:0007669"/>
    <property type="project" value="TreeGrafter"/>
</dbReference>
<evidence type="ECO:0000313" key="5">
    <source>
        <dbReference type="Proteomes" id="UP000236497"/>
    </source>
</evidence>
<proteinExistence type="predicted"/>
<keyword evidence="2" id="KW-0418">Kinase</keyword>
<evidence type="ECO:0000256" key="2">
    <source>
        <dbReference type="ARBA" id="ARBA00022777"/>
    </source>
</evidence>
<dbReference type="InterPro" id="IPR029056">
    <property type="entry name" value="Ribokinase-like"/>
</dbReference>